<dbReference type="FunFam" id="3.40.50.300:FF:000868">
    <property type="entry name" value="DEAD/DEAH box helicase, putative"/>
    <property type="match status" value="1"/>
</dbReference>
<dbReference type="GO" id="GO:0005524">
    <property type="term" value="F:ATP binding"/>
    <property type="evidence" value="ECO:0007669"/>
    <property type="project" value="UniProtKB-KW"/>
</dbReference>
<dbReference type="Gene3D" id="1.20.120.1080">
    <property type="match status" value="1"/>
</dbReference>
<dbReference type="PROSITE" id="PS51194">
    <property type="entry name" value="HELICASE_CTER"/>
    <property type="match status" value="1"/>
</dbReference>
<dbReference type="Pfam" id="PF00270">
    <property type="entry name" value="DEAD"/>
    <property type="match status" value="1"/>
</dbReference>
<dbReference type="EMBL" id="VIBQ01000012">
    <property type="protein sequence ID" value="KAB8343217.1"/>
    <property type="molecule type" value="Genomic_DNA"/>
</dbReference>
<keyword evidence="3" id="KW-0378">Hydrolase</keyword>
<gene>
    <name evidence="12" type="ORF">FH972_022807</name>
</gene>
<evidence type="ECO:0000256" key="2">
    <source>
        <dbReference type="ARBA" id="ARBA00022741"/>
    </source>
</evidence>
<dbReference type="PROSITE" id="PS51192">
    <property type="entry name" value="HELICASE_ATP_BIND_1"/>
    <property type="match status" value="1"/>
</dbReference>
<dbReference type="FunFam" id="3.40.50.300:FF:001214">
    <property type="entry name" value="DExH-box ATP-dependent RNA helicase"/>
    <property type="match status" value="1"/>
</dbReference>
<dbReference type="CDD" id="cd23827">
    <property type="entry name" value="RWD_YLR419W-like"/>
    <property type="match status" value="1"/>
</dbReference>
<evidence type="ECO:0000256" key="6">
    <source>
        <dbReference type="ARBA" id="ARBA00047984"/>
    </source>
</evidence>
<dbReference type="SMART" id="SM00487">
    <property type="entry name" value="DEXDc"/>
    <property type="match status" value="1"/>
</dbReference>
<dbReference type="InterPro" id="IPR011545">
    <property type="entry name" value="DEAD/DEAH_box_helicase_dom"/>
</dbReference>
<dbReference type="InterPro" id="IPR056328">
    <property type="entry name" value="DSRM_DHX29"/>
</dbReference>
<keyword evidence="2" id="KW-0547">Nucleotide-binding</keyword>
<dbReference type="CDD" id="cd17917">
    <property type="entry name" value="DEXHc_RHA-like"/>
    <property type="match status" value="1"/>
</dbReference>
<feature type="compositionally biased region" description="Low complexity" evidence="8">
    <location>
        <begin position="53"/>
        <end position="63"/>
    </location>
</feature>
<name>A0A5N6KTC4_9ROSI</name>
<evidence type="ECO:0000313" key="13">
    <source>
        <dbReference type="Proteomes" id="UP000327013"/>
    </source>
</evidence>
<dbReference type="SUPFAM" id="SSF54495">
    <property type="entry name" value="UBC-like"/>
    <property type="match status" value="1"/>
</dbReference>
<dbReference type="SUPFAM" id="SSF52540">
    <property type="entry name" value="P-loop containing nucleoside triphosphate hydrolases"/>
    <property type="match status" value="1"/>
</dbReference>
<dbReference type="InterPro" id="IPR007502">
    <property type="entry name" value="Helicase-assoc_dom"/>
</dbReference>
<evidence type="ECO:0000256" key="7">
    <source>
        <dbReference type="ARBA" id="ARBA00060772"/>
    </source>
</evidence>
<dbReference type="GO" id="GO:0003723">
    <property type="term" value="F:RNA binding"/>
    <property type="evidence" value="ECO:0007669"/>
    <property type="project" value="TreeGrafter"/>
</dbReference>
<dbReference type="SMART" id="SM00847">
    <property type="entry name" value="HA2"/>
    <property type="match status" value="1"/>
</dbReference>
<keyword evidence="13" id="KW-1185">Reference proteome</keyword>
<dbReference type="Gene3D" id="3.40.50.300">
    <property type="entry name" value="P-loop containing nucleotide triphosphate hydrolases"/>
    <property type="match status" value="2"/>
</dbReference>
<keyword evidence="4" id="KW-0347">Helicase</keyword>
<organism evidence="12 13">
    <name type="scientific">Carpinus fangiana</name>
    <dbReference type="NCBI Taxonomy" id="176857"/>
    <lineage>
        <taxon>Eukaryota</taxon>
        <taxon>Viridiplantae</taxon>
        <taxon>Streptophyta</taxon>
        <taxon>Embryophyta</taxon>
        <taxon>Tracheophyta</taxon>
        <taxon>Spermatophyta</taxon>
        <taxon>Magnoliopsida</taxon>
        <taxon>eudicotyledons</taxon>
        <taxon>Gunneridae</taxon>
        <taxon>Pentapetalae</taxon>
        <taxon>rosids</taxon>
        <taxon>fabids</taxon>
        <taxon>Fagales</taxon>
        <taxon>Betulaceae</taxon>
        <taxon>Carpinus</taxon>
    </lineage>
</organism>
<dbReference type="PANTHER" id="PTHR18934:SF267">
    <property type="entry name" value="ATP-DEPENDENT RNA HELICASE YLR419W-RELATED"/>
    <property type="match status" value="1"/>
</dbReference>
<dbReference type="InterPro" id="IPR001650">
    <property type="entry name" value="Helicase_C-like"/>
</dbReference>
<proteinExistence type="inferred from homology"/>
<dbReference type="Pfam" id="PF21010">
    <property type="entry name" value="HA2_C"/>
    <property type="match status" value="1"/>
</dbReference>
<evidence type="ECO:0000259" key="9">
    <source>
        <dbReference type="PROSITE" id="PS50908"/>
    </source>
</evidence>
<dbReference type="InterPro" id="IPR027417">
    <property type="entry name" value="P-loop_NTPase"/>
</dbReference>
<dbReference type="CDD" id="cd18791">
    <property type="entry name" value="SF2_C_RHA"/>
    <property type="match status" value="1"/>
</dbReference>
<dbReference type="SMART" id="SM00591">
    <property type="entry name" value="RWD"/>
    <property type="match status" value="1"/>
</dbReference>
<dbReference type="Pfam" id="PF24385">
    <property type="entry name" value="DSRM_DHX29"/>
    <property type="match status" value="1"/>
</dbReference>
<dbReference type="SMART" id="SM00490">
    <property type="entry name" value="HELICc"/>
    <property type="match status" value="1"/>
</dbReference>
<dbReference type="GO" id="GO:0003724">
    <property type="term" value="F:RNA helicase activity"/>
    <property type="evidence" value="ECO:0007669"/>
    <property type="project" value="UniProtKB-EC"/>
</dbReference>
<comment type="caution">
    <text evidence="12">The sequence shown here is derived from an EMBL/GenBank/DDBJ whole genome shotgun (WGS) entry which is preliminary data.</text>
</comment>
<feature type="region of interest" description="Disordered" evidence="8">
    <location>
        <begin position="1"/>
        <end position="87"/>
    </location>
</feature>
<protein>
    <recommendedName>
        <fullName evidence="1">RNA helicase</fullName>
        <ecNumber evidence="1">3.6.4.13</ecNumber>
    </recommendedName>
</protein>
<evidence type="ECO:0000256" key="3">
    <source>
        <dbReference type="ARBA" id="ARBA00022801"/>
    </source>
</evidence>
<feature type="compositionally biased region" description="Basic and acidic residues" evidence="8">
    <location>
        <begin position="64"/>
        <end position="85"/>
    </location>
</feature>
<feature type="domain" description="Helicase C-terminal" evidence="11">
    <location>
        <begin position="835"/>
        <end position="1003"/>
    </location>
</feature>
<reference evidence="12 13" key="1">
    <citation type="submission" date="2019-06" db="EMBL/GenBank/DDBJ databases">
        <title>A chromosomal-level reference genome of Carpinus fangiana (Coryloideae, Betulaceae).</title>
        <authorList>
            <person name="Yang X."/>
            <person name="Wang Z."/>
            <person name="Zhang L."/>
            <person name="Hao G."/>
            <person name="Liu J."/>
            <person name="Yang Y."/>
        </authorList>
    </citation>
    <scope>NUCLEOTIDE SEQUENCE [LARGE SCALE GENOMIC DNA]</scope>
    <source>
        <strain evidence="12">Cfa_2016G</strain>
        <tissue evidence="12">Leaf</tissue>
    </source>
</reference>
<dbReference type="InterPro" id="IPR006575">
    <property type="entry name" value="RWD_dom"/>
</dbReference>
<dbReference type="CDD" id="cd00048">
    <property type="entry name" value="DSRM_SF"/>
    <property type="match status" value="1"/>
</dbReference>
<dbReference type="EC" id="3.6.4.13" evidence="1"/>
<dbReference type="InterPro" id="IPR014001">
    <property type="entry name" value="Helicase_ATP-bd"/>
</dbReference>
<dbReference type="Pfam" id="PF00271">
    <property type="entry name" value="Helicase_C"/>
    <property type="match status" value="1"/>
</dbReference>
<dbReference type="OrthoDB" id="5600252at2759"/>
<dbReference type="PROSITE" id="PS00690">
    <property type="entry name" value="DEAH_ATP_HELICASE"/>
    <property type="match status" value="1"/>
</dbReference>
<dbReference type="Pfam" id="PF05773">
    <property type="entry name" value="RWD"/>
    <property type="match status" value="1"/>
</dbReference>
<comment type="catalytic activity">
    <reaction evidence="6">
        <text>ATP + H2O = ADP + phosphate + H(+)</text>
        <dbReference type="Rhea" id="RHEA:13065"/>
        <dbReference type="ChEBI" id="CHEBI:15377"/>
        <dbReference type="ChEBI" id="CHEBI:15378"/>
        <dbReference type="ChEBI" id="CHEBI:30616"/>
        <dbReference type="ChEBI" id="CHEBI:43474"/>
        <dbReference type="ChEBI" id="CHEBI:456216"/>
        <dbReference type="EC" id="3.6.4.13"/>
    </reaction>
</comment>
<evidence type="ECO:0000259" key="11">
    <source>
        <dbReference type="PROSITE" id="PS51194"/>
    </source>
</evidence>
<keyword evidence="5" id="KW-0067">ATP-binding</keyword>
<comment type="similarity">
    <text evidence="7">Belongs to the DExH box helicase family.</text>
</comment>
<evidence type="ECO:0000256" key="8">
    <source>
        <dbReference type="SAM" id="MobiDB-lite"/>
    </source>
</evidence>
<dbReference type="SUPFAM" id="SSF54768">
    <property type="entry name" value="dsRNA-binding domain-like"/>
    <property type="match status" value="1"/>
</dbReference>
<feature type="domain" description="RWD" evidence="9">
    <location>
        <begin position="420"/>
        <end position="517"/>
    </location>
</feature>
<evidence type="ECO:0000256" key="1">
    <source>
        <dbReference type="ARBA" id="ARBA00012552"/>
    </source>
</evidence>
<evidence type="ECO:0000256" key="4">
    <source>
        <dbReference type="ARBA" id="ARBA00022806"/>
    </source>
</evidence>
<dbReference type="GO" id="GO:0016787">
    <property type="term" value="F:hydrolase activity"/>
    <property type="evidence" value="ECO:0007669"/>
    <property type="project" value="UniProtKB-KW"/>
</dbReference>
<evidence type="ECO:0000256" key="5">
    <source>
        <dbReference type="ARBA" id="ARBA00022840"/>
    </source>
</evidence>
<dbReference type="PROSITE" id="PS50908">
    <property type="entry name" value="RWD"/>
    <property type="match status" value="1"/>
</dbReference>
<dbReference type="InterPro" id="IPR016135">
    <property type="entry name" value="UBQ-conjugating_enzyme/RWD"/>
</dbReference>
<dbReference type="InterPro" id="IPR002464">
    <property type="entry name" value="DNA/RNA_helicase_DEAH_CS"/>
</dbReference>
<dbReference type="Pfam" id="PF26026">
    <property type="entry name" value="RNA_hel_CTD"/>
    <property type="match status" value="1"/>
</dbReference>
<accession>A0A5N6KTC4</accession>
<dbReference type="FunFam" id="1.20.120.1080:FF:000002">
    <property type="entry name" value="Putative ATP-dependent RNA helicase DHX36"/>
    <property type="match status" value="1"/>
</dbReference>
<dbReference type="PANTHER" id="PTHR18934">
    <property type="entry name" value="ATP-DEPENDENT RNA HELICASE"/>
    <property type="match status" value="1"/>
</dbReference>
<evidence type="ECO:0000313" key="12">
    <source>
        <dbReference type="EMBL" id="KAB8343217.1"/>
    </source>
</evidence>
<sequence>MPKNAHPPRGNATSSSGKKKAAPTNGAPEGGEYIVFGDGPKKPRNNKRPNIISNGAAGNSKAAESAKEKAEVPEGAAEEPKKPSTREIIGGASWTGKLPMTLLSEHCQKQKWDKPEYTMAKNTKTHELVTLAPFKLPPTHKHIAVQPSALEARHFAAAYALFRISSMKNIHMMMPPAYRDLWKGDFTDLKKEDVANGKDFLYAADPFQNLKEREEAQAQKAKKLEIRAKEQAAREKEAGPGLAIAGGPVKDFMKGWKTAPKMEMGKKTRRDVESLIRNSASWNPNGVQIPGHQRSKIQGELSNLGFRLSHVQEATALCKDREEVLEWLLIHVPEDDLPKWALPEGYTAGVSMASGNLKREGAIKRLAAAGYAVELCEEAFDQHASDETKAAVSLQDTLLGDLAKEKSDTWTDDADSVWKEELEVLTSIFETRFELLAGNACKIRLETKTSGHPIDAIFHPHPEYPQNPPVLFILAPIPAYIRLAITRQALQHVISECLGDQMVFNLIDWLEREIPTIIKNPGRLADVSAASSAVAAPAETTASARIGTKRKRHPVPLEANPGGSASLQILSSWEKRQTSPQQQKMLNGRRTLPAWELQEAISNAVRSHQVVIVSGETGSGKSTQSVQFVLDDMIKRQLGDAVNIVCTQPRRISALGLADRVADERCSAVGQEVGYTIRGESKTSAQTKLTFVTTGVLLRRLQTSGGSTEDVVRSLADISHVVVDEVHERSLDTDFLLALLRDVCQKRKDLRVILMSATLDAAVFERYFGGKKNVATIEIQGRTYPVTDYYLDDVVRATGHSGRGLNLEDEQTEEQSMGSAIQSLGMGINYELIASLVRHIDSTLGDQDGGILIFLPGTMEISRTLDALRSVPNLHALPLHASLLPAEQRRVFPAAPRGMRKVIAATNVAETSITISDIVAVIDSGRVKETRYDPITKMVKLEEVWTSRAAGKQRRGRAGRVRAGNCYKLYTRQAEQTKMAERPEPEIRRVPLEQLCLSVKAMGVPDVPSFLSNTLTPPDTVAVGAALTFLRQVGALDAAGDILTALGQHMAMIPADLRCAKLMVYGALFGCLDASVTIASILTVRSPFISPKDRRDEAKAAREAFTPNNQPWGDIITDLRAHEAYAEQRRSGTRQSDIRAWCDRNFLSPHTLADISTTRTQYLTSLKEIGFLPLAAHHEHANRHATSLPLLAALISAALSPQTLRIQRPAQKYSATAAGAMALDPAAREIRFFDAAGQRTFVHPSSTLFAAQAFPAAAGAFLSYWQRVATSRVFARELAPAGVMALCLFGGGGALELDTAGRGLVVGHGGGGEGEAATEGWRVRGWARIGVLVGRLRGCLDRVLEGWIEQPSAGRQSSLEEERLVNLVRRLVELEGLDS</sequence>
<evidence type="ECO:0000259" key="10">
    <source>
        <dbReference type="PROSITE" id="PS51192"/>
    </source>
</evidence>
<dbReference type="InterPro" id="IPR059023">
    <property type="entry name" value="RNA_hel_CTD"/>
</dbReference>
<feature type="domain" description="Helicase ATP-binding" evidence="10">
    <location>
        <begin position="602"/>
        <end position="777"/>
    </location>
</feature>
<dbReference type="Gene3D" id="3.10.110.10">
    <property type="entry name" value="Ubiquitin Conjugating Enzyme"/>
    <property type="match status" value="1"/>
</dbReference>
<dbReference type="Proteomes" id="UP000327013">
    <property type="component" value="Unassembled WGS sequence"/>
</dbReference>